<evidence type="ECO:0000313" key="1">
    <source>
        <dbReference type="EMBL" id="KZT22211.1"/>
    </source>
</evidence>
<dbReference type="EMBL" id="KV425598">
    <property type="protein sequence ID" value="KZT22211.1"/>
    <property type="molecule type" value="Genomic_DNA"/>
</dbReference>
<dbReference type="AlphaFoldDB" id="A0A165QC35"/>
<accession>A0A165QC35</accession>
<reference evidence="1 2" key="1">
    <citation type="journal article" date="2016" name="Mol. Biol. Evol.">
        <title>Comparative Genomics of Early-Diverging Mushroom-Forming Fungi Provides Insights into the Origins of Lignocellulose Decay Capabilities.</title>
        <authorList>
            <person name="Nagy L.G."/>
            <person name="Riley R."/>
            <person name="Tritt A."/>
            <person name="Adam C."/>
            <person name="Daum C."/>
            <person name="Floudas D."/>
            <person name="Sun H."/>
            <person name="Yadav J.S."/>
            <person name="Pangilinan J."/>
            <person name="Larsson K.H."/>
            <person name="Matsuura K."/>
            <person name="Barry K."/>
            <person name="Labutti K."/>
            <person name="Kuo R."/>
            <person name="Ohm R.A."/>
            <person name="Bhattacharya S.S."/>
            <person name="Shirouzu T."/>
            <person name="Yoshinaga Y."/>
            <person name="Martin F.M."/>
            <person name="Grigoriev I.V."/>
            <person name="Hibbett D.S."/>
        </authorList>
    </citation>
    <scope>NUCLEOTIDE SEQUENCE [LARGE SCALE GENOMIC DNA]</scope>
    <source>
        <strain evidence="1 2">HHB14362 ss-1</strain>
    </source>
</reference>
<keyword evidence="2" id="KW-1185">Reference proteome</keyword>
<dbReference type="InParanoid" id="A0A165QC35"/>
<name>A0A165QC35_9AGAM</name>
<dbReference type="Proteomes" id="UP000076761">
    <property type="component" value="Unassembled WGS sequence"/>
</dbReference>
<gene>
    <name evidence="1" type="ORF">NEOLEDRAFT_1138361</name>
</gene>
<evidence type="ECO:0000313" key="2">
    <source>
        <dbReference type="Proteomes" id="UP000076761"/>
    </source>
</evidence>
<proteinExistence type="predicted"/>
<sequence length="81" mass="9428">MDVLARGAKHVDMSTALRVIRRRRASFELYTARSVQFVQRESRQLASDDVSRRFFRVVLDYRIYIILAMYSDLPRGLACSG</sequence>
<organism evidence="1 2">
    <name type="scientific">Neolentinus lepideus HHB14362 ss-1</name>
    <dbReference type="NCBI Taxonomy" id="1314782"/>
    <lineage>
        <taxon>Eukaryota</taxon>
        <taxon>Fungi</taxon>
        <taxon>Dikarya</taxon>
        <taxon>Basidiomycota</taxon>
        <taxon>Agaricomycotina</taxon>
        <taxon>Agaricomycetes</taxon>
        <taxon>Gloeophyllales</taxon>
        <taxon>Gloeophyllaceae</taxon>
        <taxon>Neolentinus</taxon>
    </lineage>
</organism>
<protein>
    <submittedName>
        <fullName evidence="1">Uncharacterized protein</fullName>
    </submittedName>
</protein>